<dbReference type="PANTHER" id="PTHR22916:SF65">
    <property type="entry name" value="SLR1065 PROTEIN"/>
    <property type="match status" value="1"/>
</dbReference>
<dbReference type="InterPro" id="IPR029044">
    <property type="entry name" value="Nucleotide-diphossugar_trans"/>
</dbReference>
<protein>
    <recommendedName>
        <fullName evidence="1">Glycosyltransferase 2-like domain-containing protein</fullName>
    </recommendedName>
</protein>
<evidence type="ECO:0000259" key="1">
    <source>
        <dbReference type="Pfam" id="PF00535"/>
    </source>
</evidence>
<name>A0A1F7YJN5_9BACT</name>
<organism evidence="2 3">
    <name type="scientific">Candidatus Woesebacteria bacterium RIFCSPHIGHO2_01_FULL_40_22</name>
    <dbReference type="NCBI Taxonomy" id="1802499"/>
    <lineage>
        <taxon>Bacteria</taxon>
        <taxon>Candidatus Woeseibacteriota</taxon>
    </lineage>
</organism>
<accession>A0A1F7YJN5</accession>
<dbReference type="Pfam" id="PF00535">
    <property type="entry name" value="Glycos_transf_2"/>
    <property type="match status" value="1"/>
</dbReference>
<dbReference type="EMBL" id="MGGL01000004">
    <property type="protein sequence ID" value="OGM27564.1"/>
    <property type="molecule type" value="Genomic_DNA"/>
</dbReference>
<gene>
    <name evidence="2" type="ORF">A2628_02130</name>
</gene>
<dbReference type="InterPro" id="IPR001173">
    <property type="entry name" value="Glyco_trans_2-like"/>
</dbReference>
<dbReference type="Proteomes" id="UP000179221">
    <property type="component" value="Unassembled WGS sequence"/>
</dbReference>
<proteinExistence type="predicted"/>
<dbReference type="CDD" id="cd06433">
    <property type="entry name" value="GT_2_WfgS_like"/>
    <property type="match status" value="1"/>
</dbReference>
<evidence type="ECO:0000313" key="2">
    <source>
        <dbReference type="EMBL" id="OGM27564.1"/>
    </source>
</evidence>
<evidence type="ECO:0000313" key="3">
    <source>
        <dbReference type="Proteomes" id="UP000179221"/>
    </source>
</evidence>
<sequence>MKLLPKISIVIPSYNKVKYIGETLESIIRQNYPNLEVIIQDPGSTDGSLEIIRTYEKKYHNVIKLYKEKDDGQLDAINKGLSKAKGELLAFINADDVYEKGSLRIVGEYFRTNPNTIWLAGRGRVIDGGGREITRHITTYKNLLLMINYYPLLLMVNYLMQPSVFMSTKVFEKYGLFRGNTRFIMEYELWLRVGRSKMPAVINKYLSSFRIPERSFSKDEFDKTLSEDWKIVKLHTNNPFVLALHFIHNWGRKMVVKNV</sequence>
<dbReference type="SUPFAM" id="SSF53448">
    <property type="entry name" value="Nucleotide-diphospho-sugar transferases"/>
    <property type="match status" value="1"/>
</dbReference>
<reference evidence="2 3" key="1">
    <citation type="journal article" date="2016" name="Nat. Commun.">
        <title>Thousands of microbial genomes shed light on interconnected biogeochemical processes in an aquifer system.</title>
        <authorList>
            <person name="Anantharaman K."/>
            <person name="Brown C.T."/>
            <person name="Hug L.A."/>
            <person name="Sharon I."/>
            <person name="Castelle C.J."/>
            <person name="Probst A.J."/>
            <person name="Thomas B.C."/>
            <person name="Singh A."/>
            <person name="Wilkins M.J."/>
            <person name="Karaoz U."/>
            <person name="Brodie E.L."/>
            <person name="Williams K.H."/>
            <person name="Hubbard S.S."/>
            <person name="Banfield J.F."/>
        </authorList>
    </citation>
    <scope>NUCLEOTIDE SEQUENCE [LARGE SCALE GENOMIC DNA]</scope>
</reference>
<dbReference type="AlphaFoldDB" id="A0A1F7YJN5"/>
<comment type="caution">
    <text evidence="2">The sequence shown here is derived from an EMBL/GenBank/DDBJ whole genome shotgun (WGS) entry which is preliminary data.</text>
</comment>
<feature type="domain" description="Glycosyltransferase 2-like" evidence="1">
    <location>
        <begin position="8"/>
        <end position="138"/>
    </location>
</feature>
<dbReference type="Gene3D" id="3.90.550.10">
    <property type="entry name" value="Spore Coat Polysaccharide Biosynthesis Protein SpsA, Chain A"/>
    <property type="match status" value="1"/>
</dbReference>
<dbReference type="PANTHER" id="PTHR22916">
    <property type="entry name" value="GLYCOSYLTRANSFERASE"/>
    <property type="match status" value="1"/>
</dbReference>